<keyword evidence="3" id="KW-0862">Zinc</keyword>
<dbReference type="Gene3D" id="3.30.40.10">
    <property type="entry name" value="Zinc/RING finger domain, C3HC4 (zinc finger)"/>
    <property type="match status" value="1"/>
</dbReference>
<dbReference type="PANTHER" id="PTHR46858">
    <property type="entry name" value="OS05G0521000 PROTEIN"/>
    <property type="match status" value="1"/>
</dbReference>
<protein>
    <recommendedName>
        <fullName evidence="5">RING-type domain-containing protein</fullName>
    </recommendedName>
</protein>
<evidence type="ECO:0000256" key="1">
    <source>
        <dbReference type="ARBA" id="ARBA00022723"/>
    </source>
</evidence>
<dbReference type="PROSITE" id="PS50089">
    <property type="entry name" value="ZF_RING_2"/>
    <property type="match status" value="1"/>
</dbReference>
<evidence type="ECO:0000313" key="6">
    <source>
        <dbReference type="EMBL" id="CAD8852679.1"/>
    </source>
</evidence>
<name>A0A7S1AFJ6_NOCSC</name>
<accession>A0A7S1AFJ6</accession>
<dbReference type="InterPro" id="IPR013083">
    <property type="entry name" value="Znf_RING/FYVE/PHD"/>
</dbReference>
<dbReference type="InterPro" id="IPR001841">
    <property type="entry name" value="Znf_RING"/>
</dbReference>
<dbReference type="GO" id="GO:0061630">
    <property type="term" value="F:ubiquitin protein ligase activity"/>
    <property type="evidence" value="ECO:0007669"/>
    <property type="project" value="TreeGrafter"/>
</dbReference>
<dbReference type="PANTHER" id="PTHR46858:SF5">
    <property type="entry name" value="E3 UBIQUITIN-PROTEIN LIGASE APD1-RELATED"/>
    <property type="match status" value="1"/>
</dbReference>
<evidence type="ECO:0000256" key="2">
    <source>
        <dbReference type="ARBA" id="ARBA00022771"/>
    </source>
</evidence>
<dbReference type="AlphaFoldDB" id="A0A7S1AFJ6"/>
<sequence>MLNSCAHTGMASQAKMARVRVGDRVRAHFRNAYGKQSSTTDMGTLLQFTTGEAEVHFDDGAVQCVPKTWITECLSNWDLVLSTGSLVLSHYSSGKGRTSGTDLGIVLSVWDNGKIRVRFQDEVVQSIPMGWVDEVIRLQTGDRVMSHYRCGDKELKSGKGDLGTVLNTSLDEARIVFDGGADQKVPKLWILQCVQPWDLKFEVGSMAEVHFEVGEERQRSIGTDLCIIVARDLEGHISVQFQDGIKQKIPMGWIVRVRNWAVGDRVQSHFKTGGGERSQGTDLATVLSLSTLDAELYFDDGIVQYVSKAWVTDRVSDWQARMPDLAVGDVVTAHFKRPGNQCRSVQTDQGIVMAVLPRGQISINFQDGVAQAIPRGWVETVAMRWSGHHKTRLREADTEQPPPERHDCDECVICMDAVANAVIVHGETCHQSTCLACAKKLQQNGGTCPICREPIDTVCKSHCE</sequence>
<dbReference type="EMBL" id="HBFQ01038141">
    <property type="protein sequence ID" value="CAD8852679.1"/>
    <property type="molecule type" value="Transcribed_RNA"/>
</dbReference>
<keyword evidence="1" id="KW-0479">Metal-binding</keyword>
<dbReference type="GO" id="GO:0016567">
    <property type="term" value="P:protein ubiquitination"/>
    <property type="evidence" value="ECO:0007669"/>
    <property type="project" value="TreeGrafter"/>
</dbReference>
<proteinExistence type="predicted"/>
<organism evidence="6">
    <name type="scientific">Noctiluca scintillans</name>
    <name type="common">Sea sparkle</name>
    <name type="synonym">Red tide dinoflagellate</name>
    <dbReference type="NCBI Taxonomy" id="2966"/>
    <lineage>
        <taxon>Eukaryota</taxon>
        <taxon>Sar</taxon>
        <taxon>Alveolata</taxon>
        <taxon>Dinophyceae</taxon>
        <taxon>Noctilucales</taxon>
        <taxon>Noctilucaceae</taxon>
        <taxon>Noctiluca</taxon>
    </lineage>
</organism>
<reference evidence="6" key="1">
    <citation type="submission" date="2021-01" db="EMBL/GenBank/DDBJ databases">
        <authorList>
            <person name="Corre E."/>
            <person name="Pelletier E."/>
            <person name="Niang G."/>
            <person name="Scheremetjew M."/>
            <person name="Finn R."/>
            <person name="Kale V."/>
            <person name="Holt S."/>
            <person name="Cochrane G."/>
            <person name="Meng A."/>
            <person name="Brown T."/>
            <person name="Cohen L."/>
        </authorList>
    </citation>
    <scope>NUCLEOTIDE SEQUENCE</scope>
</reference>
<dbReference type="Pfam" id="PF13920">
    <property type="entry name" value="zf-C3HC4_3"/>
    <property type="match status" value="1"/>
</dbReference>
<dbReference type="SUPFAM" id="SSF57850">
    <property type="entry name" value="RING/U-box"/>
    <property type="match status" value="1"/>
</dbReference>
<evidence type="ECO:0000256" key="3">
    <source>
        <dbReference type="ARBA" id="ARBA00022833"/>
    </source>
</evidence>
<dbReference type="CDD" id="cd16646">
    <property type="entry name" value="mRING-HC-C2H2C4_MDM2-like"/>
    <property type="match status" value="1"/>
</dbReference>
<dbReference type="GO" id="GO:0008270">
    <property type="term" value="F:zinc ion binding"/>
    <property type="evidence" value="ECO:0007669"/>
    <property type="project" value="UniProtKB-KW"/>
</dbReference>
<evidence type="ECO:0000256" key="4">
    <source>
        <dbReference type="PROSITE-ProRule" id="PRU00175"/>
    </source>
</evidence>
<feature type="domain" description="RING-type" evidence="5">
    <location>
        <begin position="411"/>
        <end position="452"/>
    </location>
</feature>
<keyword evidence="2 4" id="KW-0863">Zinc-finger</keyword>
<gene>
    <name evidence="6" type="ORF">NSCI0253_LOCUS27029</name>
</gene>
<evidence type="ECO:0000259" key="5">
    <source>
        <dbReference type="PROSITE" id="PS50089"/>
    </source>
</evidence>